<dbReference type="RefSeq" id="WP_179715946.1">
    <property type="nucleotide sequence ID" value="NZ_JACBZT010000001.1"/>
</dbReference>
<dbReference type="PANTHER" id="PTHR32089:SF112">
    <property type="entry name" value="LYSOZYME-LIKE PROTEIN-RELATED"/>
    <property type="match status" value="1"/>
</dbReference>
<feature type="transmembrane region" description="Helical" evidence="6">
    <location>
        <begin position="21"/>
        <end position="43"/>
    </location>
</feature>
<name>A0A853CH08_9ACTN</name>
<dbReference type="GO" id="GO:0016020">
    <property type="term" value="C:membrane"/>
    <property type="evidence" value="ECO:0007669"/>
    <property type="project" value="InterPro"/>
</dbReference>
<dbReference type="PRINTS" id="PR00260">
    <property type="entry name" value="CHEMTRNSDUCR"/>
</dbReference>
<evidence type="ECO:0000256" key="5">
    <source>
        <dbReference type="PROSITE-ProRule" id="PRU00284"/>
    </source>
</evidence>
<dbReference type="Pfam" id="PF00672">
    <property type="entry name" value="HAMP"/>
    <property type="match status" value="1"/>
</dbReference>
<dbReference type="GO" id="GO:0004888">
    <property type="term" value="F:transmembrane signaling receptor activity"/>
    <property type="evidence" value="ECO:0007669"/>
    <property type="project" value="InterPro"/>
</dbReference>
<comment type="caution">
    <text evidence="9">The sequence shown here is derived from an EMBL/GenBank/DDBJ whole genome shotgun (WGS) entry which is preliminary data.</text>
</comment>
<keyword evidence="2 6" id="KW-1133">Transmembrane helix</keyword>
<dbReference type="GO" id="GO:0007165">
    <property type="term" value="P:signal transduction"/>
    <property type="evidence" value="ECO:0007669"/>
    <property type="project" value="UniProtKB-KW"/>
</dbReference>
<dbReference type="InterPro" id="IPR003660">
    <property type="entry name" value="HAMP_dom"/>
</dbReference>
<dbReference type="PROSITE" id="PS50111">
    <property type="entry name" value="CHEMOTAXIS_TRANSDUC_2"/>
    <property type="match status" value="1"/>
</dbReference>
<dbReference type="AlphaFoldDB" id="A0A853CH08"/>
<dbReference type="CDD" id="cd06225">
    <property type="entry name" value="HAMP"/>
    <property type="match status" value="1"/>
</dbReference>
<dbReference type="PANTHER" id="PTHR32089">
    <property type="entry name" value="METHYL-ACCEPTING CHEMOTAXIS PROTEIN MCPB"/>
    <property type="match status" value="1"/>
</dbReference>
<comment type="similarity">
    <text evidence="4">Belongs to the methyl-accepting chemotaxis (MCP) protein family.</text>
</comment>
<keyword evidence="1 6" id="KW-0812">Transmembrane</keyword>
<feature type="domain" description="HAMP" evidence="8">
    <location>
        <begin position="228"/>
        <end position="280"/>
    </location>
</feature>
<keyword evidence="10" id="KW-1185">Reference proteome</keyword>
<dbReference type="Gene3D" id="1.10.287.950">
    <property type="entry name" value="Methyl-accepting chemotaxis protein"/>
    <property type="match status" value="1"/>
</dbReference>
<evidence type="ECO:0000256" key="1">
    <source>
        <dbReference type="ARBA" id="ARBA00022692"/>
    </source>
</evidence>
<dbReference type="Proteomes" id="UP000541969">
    <property type="component" value="Unassembled WGS sequence"/>
</dbReference>
<dbReference type="InterPro" id="IPR004090">
    <property type="entry name" value="Chemotax_Me-accpt_rcpt"/>
</dbReference>
<dbReference type="SMART" id="SM00304">
    <property type="entry name" value="HAMP"/>
    <property type="match status" value="1"/>
</dbReference>
<reference evidence="9 10" key="1">
    <citation type="submission" date="2020-07" db="EMBL/GenBank/DDBJ databases">
        <title>Sequencing the genomes of 1000 actinobacteria strains.</title>
        <authorList>
            <person name="Klenk H.-P."/>
        </authorList>
    </citation>
    <scope>NUCLEOTIDE SEQUENCE [LARGE SCALE GENOMIC DNA]</scope>
    <source>
        <strain evidence="9 10">DSM 104001</strain>
    </source>
</reference>
<dbReference type="SMART" id="SM00283">
    <property type="entry name" value="MA"/>
    <property type="match status" value="1"/>
</dbReference>
<evidence type="ECO:0000256" key="2">
    <source>
        <dbReference type="ARBA" id="ARBA00022989"/>
    </source>
</evidence>
<evidence type="ECO:0000259" key="8">
    <source>
        <dbReference type="PROSITE" id="PS50885"/>
    </source>
</evidence>
<evidence type="ECO:0000259" key="7">
    <source>
        <dbReference type="PROSITE" id="PS50111"/>
    </source>
</evidence>
<dbReference type="EMBL" id="JACBZT010000001">
    <property type="protein sequence ID" value="NYJ05343.1"/>
    <property type="molecule type" value="Genomic_DNA"/>
</dbReference>
<dbReference type="PROSITE" id="PS50885">
    <property type="entry name" value="HAMP"/>
    <property type="match status" value="1"/>
</dbReference>
<keyword evidence="3 5" id="KW-0807">Transducer</keyword>
<gene>
    <name evidence="9" type="ORF">GGQ55_001621</name>
</gene>
<evidence type="ECO:0000313" key="9">
    <source>
        <dbReference type="EMBL" id="NYJ05343.1"/>
    </source>
</evidence>
<dbReference type="InterPro" id="IPR004089">
    <property type="entry name" value="MCPsignal_dom"/>
</dbReference>
<dbReference type="GO" id="GO:0006935">
    <property type="term" value="P:chemotaxis"/>
    <property type="evidence" value="ECO:0007669"/>
    <property type="project" value="InterPro"/>
</dbReference>
<proteinExistence type="inferred from homology"/>
<keyword evidence="6" id="KW-0472">Membrane</keyword>
<evidence type="ECO:0000256" key="3">
    <source>
        <dbReference type="ARBA" id="ARBA00023224"/>
    </source>
</evidence>
<organism evidence="9 10">
    <name type="scientific">Petropleomorpha daqingensis</name>
    <dbReference type="NCBI Taxonomy" id="2026353"/>
    <lineage>
        <taxon>Bacteria</taxon>
        <taxon>Bacillati</taxon>
        <taxon>Actinomycetota</taxon>
        <taxon>Actinomycetes</taxon>
        <taxon>Geodermatophilales</taxon>
        <taxon>Geodermatophilaceae</taxon>
        <taxon>Petropleomorpha</taxon>
    </lineage>
</organism>
<dbReference type="Pfam" id="PF00015">
    <property type="entry name" value="MCPsignal"/>
    <property type="match status" value="1"/>
</dbReference>
<evidence type="ECO:0000256" key="6">
    <source>
        <dbReference type="SAM" id="Phobius"/>
    </source>
</evidence>
<evidence type="ECO:0000256" key="4">
    <source>
        <dbReference type="ARBA" id="ARBA00029447"/>
    </source>
</evidence>
<accession>A0A853CH08</accession>
<dbReference type="SUPFAM" id="SSF58104">
    <property type="entry name" value="Methyl-accepting chemotaxis protein (MCP) signaling domain"/>
    <property type="match status" value="1"/>
</dbReference>
<evidence type="ECO:0000313" key="10">
    <source>
        <dbReference type="Proteomes" id="UP000541969"/>
    </source>
</evidence>
<feature type="domain" description="Methyl-accepting transducer" evidence="7">
    <location>
        <begin position="285"/>
        <end position="514"/>
    </location>
</feature>
<protein>
    <submittedName>
        <fullName evidence="9">Methyl-accepting chemotaxis protein</fullName>
    </submittedName>
</protein>
<sequence>MNTTRPDGARRSWWRDQGVRARIFGLAAVLLIGLLAVTVTSTISRNEIDRLNDQATAAVGVQREVEAARYQLLWAANWQNITAWRARVDGGAAAADPNGDNVKNYTDGAKGFEKLFGIDRSQLDAKGRTSLDTIQENWQKMSAFNDQIFALWAQGRLDEGDAVSTGDKWDVFYVLDQAMTQLEKSVDARVAATRADADHAKSVATVVSLSVTSAAVVLGLMVAFFVSRRIASGIREVQTGLERVADGDLTVRLEVRSDDELGRMATALNTAAGTMAATVGEIVASADAVAASSEELSASSAQISASAEETSAQSGVVASAAEEVSRNVQTVAAGAEQMGASIREIASNAAEASEVASRAVTAAETTTATVAKLGESSAEIGNVIKVITSIAEQTNLLALNATIEAARAGEAGKGFAVVANEVKELAQETAKATEDIARRVEAIQADTGAAVTAIEEISAIVGQISDRQTTIASAVEEQTATTTEMSRSVQEAAGGTGQIASNITGVSTAAESTTQALGQTRTAVDGLSRMAADLRTTVGRFTY</sequence>